<dbReference type="Proteomes" id="UP000240259">
    <property type="component" value="Unassembled WGS sequence"/>
</dbReference>
<dbReference type="PANTHER" id="PTHR11552">
    <property type="entry name" value="GLUCOSE-METHANOL-CHOLINE GMC OXIDOREDUCTASE"/>
    <property type="match status" value="1"/>
</dbReference>
<feature type="domain" description="Glucose-methanol-choline oxidoreductase N-terminal" evidence="8">
    <location>
        <begin position="286"/>
        <end position="300"/>
    </location>
</feature>
<evidence type="ECO:0000256" key="3">
    <source>
        <dbReference type="ARBA" id="ARBA00022630"/>
    </source>
</evidence>
<evidence type="ECO:0000256" key="1">
    <source>
        <dbReference type="ARBA" id="ARBA00001974"/>
    </source>
</evidence>
<comment type="similarity">
    <text evidence="2 6">Belongs to the GMC oxidoreductase family.</text>
</comment>
<evidence type="ECO:0000256" key="6">
    <source>
        <dbReference type="RuleBase" id="RU003968"/>
    </source>
</evidence>
<dbReference type="SUPFAM" id="SSF54373">
    <property type="entry name" value="FAD-linked reductases, C-terminal domain"/>
    <property type="match status" value="1"/>
</dbReference>
<keyword evidence="4 5" id="KW-0274">FAD</keyword>
<dbReference type="PANTHER" id="PTHR11552:SF147">
    <property type="entry name" value="CHOLINE DEHYDROGENASE, MITOCHONDRIAL"/>
    <property type="match status" value="1"/>
</dbReference>
<dbReference type="AlphaFoldDB" id="A0A2T4IZ79"/>
<dbReference type="Pfam" id="PF05199">
    <property type="entry name" value="GMC_oxred_C"/>
    <property type="match status" value="1"/>
</dbReference>
<evidence type="ECO:0000313" key="9">
    <source>
        <dbReference type="EMBL" id="PTE10878.1"/>
    </source>
</evidence>
<reference evidence="9 10" key="1">
    <citation type="submission" date="2018-03" db="EMBL/GenBank/DDBJ databases">
        <title>Genome sequence of the symbiotic type strain Mesorhizobium helmanticense CSLC115NT isolated from Lotus corniculatus nodules.</title>
        <authorList>
            <person name="Sannazzaro A.I."/>
            <person name="Torres Tejerizo G.A."/>
            <person name="Dip D."/>
            <person name="Caballero M."/>
            <person name="Pistorio M."/>
            <person name="Estrella M.J."/>
        </authorList>
    </citation>
    <scope>NUCLEOTIDE SEQUENCE [LARGE SCALE GENOMIC DNA]</scope>
    <source>
        <strain evidence="9 10">CSLC115N</strain>
    </source>
</reference>
<evidence type="ECO:0000259" key="7">
    <source>
        <dbReference type="PROSITE" id="PS00623"/>
    </source>
</evidence>
<dbReference type="Gene3D" id="3.30.560.10">
    <property type="entry name" value="Glucose Oxidase, domain 3"/>
    <property type="match status" value="1"/>
</dbReference>
<evidence type="ECO:0000256" key="4">
    <source>
        <dbReference type="ARBA" id="ARBA00022827"/>
    </source>
</evidence>
<dbReference type="InterPro" id="IPR000172">
    <property type="entry name" value="GMC_OxRdtase_N"/>
</dbReference>
<dbReference type="InterPro" id="IPR036188">
    <property type="entry name" value="FAD/NAD-bd_sf"/>
</dbReference>
<gene>
    <name evidence="9" type="ORF">C9427_07995</name>
</gene>
<evidence type="ECO:0000313" key="10">
    <source>
        <dbReference type="Proteomes" id="UP000240259"/>
    </source>
</evidence>
<feature type="binding site" evidence="5">
    <location>
        <position position="251"/>
    </location>
    <ligand>
        <name>FAD</name>
        <dbReference type="ChEBI" id="CHEBI:57692"/>
    </ligand>
</feature>
<name>A0A2T4IZ79_9HYPH</name>
<dbReference type="GO" id="GO:0050660">
    <property type="term" value="F:flavin adenine dinucleotide binding"/>
    <property type="evidence" value="ECO:0007669"/>
    <property type="project" value="InterPro"/>
</dbReference>
<dbReference type="InterPro" id="IPR007867">
    <property type="entry name" value="GMC_OxRtase_C"/>
</dbReference>
<dbReference type="RefSeq" id="WP_107648591.1">
    <property type="nucleotide sequence ID" value="NZ_PZJX01000018.1"/>
</dbReference>
<dbReference type="SUPFAM" id="SSF51905">
    <property type="entry name" value="FAD/NAD(P)-binding domain"/>
    <property type="match status" value="1"/>
</dbReference>
<feature type="binding site" evidence="5">
    <location>
        <begin position="477"/>
        <end position="478"/>
    </location>
    <ligand>
        <name>FAD</name>
        <dbReference type="ChEBI" id="CHEBI:57692"/>
    </ligand>
</feature>
<keyword evidence="10" id="KW-1185">Reference proteome</keyword>
<accession>A0A2T4IZ79</accession>
<feature type="domain" description="Glucose-methanol-choline oxidoreductase N-terminal" evidence="7">
    <location>
        <begin position="109"/>
        <end position="132"/>
    </location>
</feature>
<sequence>MSKASSHESLDAEFAREVEENQLRLRASLRATYDFIVCGSGSSGSVVARRLAENPDVSVLLIEAGGSDNAPEVEMAAAWPLNLGSARDWGYTALPNPHLNGRAIPMSMGKVLGGGSSINVMLWARGHKTDWDYFADQAGDPAWSYDSVLNIYREIEDWQGTPDPARRGQNGLLYITPPIESNPVAAAMLDAATELGIPSFDDVNGAMMEGPGGASYFNLRIRDGRRQSIFRSYTFPVMNQPNLTVLPGTLVTRVIVERGAAIGVDCTSDGRSHRFLASKEVVLSLGAIQTPKVLMQSGIGDAEALASLDIPVIQHLPGVGANFQDHIMVSSCVWEYPEPLPPHGNGGEATIFAKSAPELDSPDIQLLQIQFPVVTPELAGRYTTPAGSWGIFPALLRPHSVGRLRLTGAKPDDPVQIDAQILSDPADLTALRRCVELAREVGNSQALKGFVKREVMPTALTSAAMDDFIRDGVTTIWHQSCTAKMGQDDMSVVDSRLKVYGVDRLRVADASVMPRVPLANTMAPSVIIGEQASRAIARQHRF</sequence>
<dbReference type="Gene3D" id="3.50.50.60">
    <property type="entry name" value="FAD/NAD(P)-binding domain"/>
    <property type="match status" value="1"/>
</dbReference>
<organism evidence="9 10">
    <name type="scientific">Mesorhizobium helmanticense</name>
    <dbReference type="NCBI Taxonomy" id="1776423"/>
    <lineage>
        <taxon>Bacteria</taxon>
        <taxon>Pseudomonadati</taxon>
        <taxon>Pseudomonadota</taxon>
        <taxon>Alphaproteobacteria</taxon>
        <taxon>Hyphomicrobiales</taxon>
        <taxon>Phyllobacteriaceae</taxon>
        <taxon>Mesorhizobium</taxon>
    </lineage>
</organism>
<dbReference type="PIRSF" id="PIRSF000137">
    <property type="entry name" value="Alcohol_oxidase"/>
    <property type="match status" value="1"/>
</dbReference>
<proteinExistence type="inferred from homology"/>
<dbReference type="Pfam" id="PF00732">
    <property type="entry name" value="GMC_oxred_N"/>
    <property type="match status" value="1"/>
</dbReference>
<comment type="caution">
    <text evidence="9">The sequence shown here is derived from an EMBL/GenBank/DDBJ whole genome shotgun (WGS) entry which is preliminary data.</text>
</comment>
<dbReference type="InterPro" id="IPR012132">
    <property type="entry name" value="GMC_OxRdtase"/>
</dbReference>
<evidence type="ECO:0000259" key="8">
    <source>
        <dbReference type="PROSITE" id="PS00624"/>
    </source>
</evidence>
<evidence type="ECO:0000256" key="2">
    <source>
        <dbReference type="ARBA" id="ARBA00010790"/>
    </source>
</evidence>
<comment type="cofactor">
    <cofactor evidence="1 5">
        <name>FAD</name>
        <dbReference type="ChEBI" id="CHEBI:57692"/>
    </cofactor>
</comment>
<feature type="binding site" evidence="5">
    <location>
        <position position="111"/>
    </location>
    <ligand>
        <name>FAD</name>
        <dbReference type="ChEBI" id="CHEBI:57692"/>
    </ligand>
</feature>
<evidence type="ECO:0000256" key="5">
    <source>
        <dbReference type="PIRSR" id="PIRSR000137-2"/>
    </source>
</evidence>
<dbReference type="EMBL" id="PZJX01000018">
    <property type="protein sequence ID" value="PTE10878.1"/>
    <property type="molecule type" value="Genomic_DNA"/>
</dbReference>
<dbReference type="PROSITE" id="PS00624">
    <property type="entry name" value="GMC_OXRED_2"/>
    <property type="match status" value="1"/>
</dbReference>
<protein>
    <submittedName>
        <fullName evidence="9">Oxidoreductase</fullName>
    </submittedName>
</protein>
<dbReference type="GO" id="GO:0016614">
    <property type="term" value="F:oxidoreductase activity, acting on CH-OH group of donors"/>
    <property type="evidence" value="ECO:0007669"/>
    <property type="project" value="InterPro"/>
</dbReference>
<dbReference type="PROSITE" id="PS00623">
    <property type="entry name" value="GMC_OXRED_1"/>
    <property type="match status" value="1"/>
</dbReference>
<keyword evidence="3 6" id="KW-0285">Flavoprotein</keyword>
<dbReference type="OrthoDB" id="9785276at2"/>